<evidence type="ECO:0000256" key="8">
    <source>
        <dbReference type="HAMAP-Rule" id="MF_00422"/>
    </source>
</evidence>
<evidence type="ECO:0000256" key="2">
    <source>
        <dbReference type="ARBA" id="ARBA00022448"/>
    </source>
</evidence>
<dbReference type="GO" id="GO:0006605">
    <property type="term" value="P:protein targeting"/>
    <property type="evidence" value="ECO:0007669"/>
    <property type="project" value="UniProtKB-UniRule"/>
</dbReference>
<name>A0A1G7FDG8_9BACT</name>
<keyword evidence="8" id="KW-1003">Cell membrane</keyword>
<dbReference type="InterPro" id="IPR001901">
    <property type="entry name" value="Translocase_SecE/Sec61-g"/>
</dbReference>
<comment type="subcellular location">
    <subcellularLocation>
        <location evidence="8">Cell membrane</location>
        <topology evidence="8">Single-pass membrane protein</topology>
    </subcellularLocation>
    <subcellularLocation>
        <location evidence="1">Membrane</location>
    </subcellularLocation>
</comment>
<comment type="subunit">
    <text evidence="8">Component of the Sec protein translocase complex. Heterotrimer consisting of SecY, SecE and SecG subunits. The heterotrimers can form oligomers, although 1 heterotrimer is thought to be able to translocate proteins. Interacts with the ribosome. Interacts with SecDF, and other proteins may be involved. Interacts with SecA.</text>
</comment>
<dbReference type="InterPro" id="IPR005807">
    <property type="entry name" value="SecE_bac"/>
</dbReference>
<keyword evidence="2 8" id="KW-0813">Transport</keyword>
<keyword evidence="5 8" id="KW-1133">Transmembrane helix</keyword>
<protein>
    <recommendedName>
        <fullName evidence="8">Protein translocase subunit SecE</fullName>
    </recommendedName>
</protein>
<comment type="function">
    <text evidence="8">Essential subunit of the Sec protein translocation channel SecYEG. Clamps together the 2 halves of SecY. May contact the channel plug during translocation.</text>
</comment>
<sequence>MEKFTSFLKASWEEMTQHVTWPPFNELQANTTLVLVGSLIFAFVVGVMDLVFENALKLFYQSF</sequence>
<dbReference type="GO" id="GO:0005886">
    <property type="term" value="C:plasma membrane"/>
    <property type="evidence" value="ECO:0007669"/>
    <property type="project" value="UniProtKB-SubCell"/>
</dbReference>
<proteinExistence type="inferred from homology"/>
<evidence type="ECO:0000256" key="1">
    <source>
        <dbReference type="ARBA" id="ARBA00004370"/>
    </source>
</evidence>
<feature type="transmembrane region" description="Helical" evidence="8">
    <location>
        <begin position="32"/>
        <end position="52"/>
    </location>
</feature>
<dbReference type="InterPro" id="IPR038379">
    <property type="entry name" value="SecE_sf"/>
</dbReference>
<dbReference type="Gene3D" id="1.20.5.1030">
    <property type="entry name" value="Preprotein translocase secy subunit"/>
    <property type="match status" value="1"/>
</dbReference>
<dbReference type="EMBL" id="FNAN01000006">
    <property type="protein sequence ID" value="SDE73585.1"/>
    <property type="molecule type" value="Genomic_DNA"/>
</dbReference>
<reference evidence="10" key="1">
    <citation type="submission" date="2016-10" db="EMBL/GenBank/DDBJ databases">
        <authorList>
            <person name="Varghese N."/>
            <person name="Submissions S."/>
        </authorList>
    </citation>
    <scope>NUCLEOTIDE SEQUENCE [LARGE SCALE GENOMIC DNA]</scope>
    <source>
        <strain evidence="10">DSM 25329</strain>
    </source>
</reference>
<dbReference type="STRING" id="659014.SAMN04487996_106346"/>
<evidence type="ECO:0000256" key="4">
    <source>
        <dbReference type="ARBA" id="ARBA00022927"/>
    </source>
</evidence>
<evidence type="ECO:0000256" key="5">
    <source>
        <dbReference type="ARBA" id="ARBA00022989"/>
    </source>
</evidence>
<evidence type="ECO:0000256" key="6">
    <source>
        <dbReference type="ARBA" id="ARBA00023010"/>
    </source>
</evidence>
<dbReference type="AlphaFoldDB" id="A0A1G7FDG8"/>
<keyword evidence="7 8" id="KW-0472">Membrane</keyword>
<keyword evidence="3 8" id="KW-0812">Transmembrane</keyword>
<keyword evidence="10" id="KW-1185">Reference proteome</keyword>
<dbReference type="GO" id="GO:0009306">
    <property type="term" value="P:protein secretion"/>
    <property type="evidence" value="ECO:0007669"/>
    <property type="project" value="UniProtKB-UniRule"/>
</dbReference>
<gene>
    <name evidence="8" type="primary">secE</name>
    <name evidence="9" type="ORF">SAMN04487996_106346</name>
</gene>
<keyword evidence="6 8" id="KW-0811">Translocation</keyword>
<comment type="similarity">
    <text evidence="8">Belongs to the SecE/SEC61-gamma family.</text>
</comment>
<organism evidence="9 10">
    <name type="scientific">Dyadobacter soli</name>
    <dbReference type="NCBI Taxonomy" id="659014"/>
    <lineage>
        <taxon>Bacteria</taxon>
        <taxon>Pseudomonadati</taxon>
        <taxon>Bacteroidota</taxon>
        <taxon>Cytophagia</taxon>
        <taxon>Cytophagales</taxon>
        <taxon>Spirosomataceae</taxon>
        <taxon>Dyadobacter</taxon>
    </lineage>
</organism>
<evidence type="ECO:0000256" key="7">
    <source>
        <dbReference type="ARBA" id="ARBA00023136"/>
    </source>
</evidence>
<dbReference type="Proteomes" id="UP000198748">
    <property type="component" value="Unassembled WGS sequence"/>
</dbReference>
<dbReference type="GO" id="GO:0008320">
    <property type="term" value="F:protein transmembrane transporter activity"/>
    <property type="evidence" value="ECO:0007669"/>
    <property type="project" value="UniProtKB-UniRule"/>
</dbReference>
<evidence type="ECO:0000313" key="9">
    <source>
        <dbReference type="EMBL" id="SDE73585.1"/>
    </source>
</evidence>
<dbReference type="GO" id="GO:0065002">
    <property type="term" value="P:intracellular protein transmembrane transport"/>
    <property type="evidence" value="ECO:0007669"/>
    <property type="project" value="UniProtKB-UniRule"/>
</dbReference>
<evidence type="ECO:0000256" key="3">
    <source>
        <dbReference type="ARBA" id="ARBA00022692"/>
    </source>
</evidence>
<dbReference type="HAMAP" id="MF_00422">
    <property type="entry name" value="SecE"/>
    <property type="match status" value="1"/>
</dbReference>
<evidence type="ECO:0000313" key="10">
    <source>
        <dbReference type="Proteomes" id="UP000198748"/>
    </source>
</evidence>
<dbReference type="GO" id="GO:0043952">
    <property type="term" value="P:protein transport by the Sec complex"/>
    <property type="evidence" value="ECO:0007669"/>
    <property type="project" value="UniProtKB-UniRule"/>
</dbReference>
<dbReference type="NCBIfam" id="TIGR00964">
    <property type="entry name" value="secE_bact"/>
    <property type="match status" value="1"/>
</dbReference>
<dbReference type="RefSeq" id="WP_015812909.1">
    <property type="nucleotide sequence ID" value="NZ_FNAN01000006.1"/>
</dbReference>
<dbReference type="Pfam" id="PF00584">
    <property type="entry name" value="SecE"/>
    <property type="match status" value="1"/>
</dbReference>
<keyword evidence="4 8" id="KW-0653">Protein transport</keyword>
<accession>A0A1G7FDG8</accession>
<dbReference type="OrthoDB" id="9810735at2"/>